<proteinExistence type="predicted"/>
<sequence>MATASKKSSSTAAGAGMPDLGDLTQMLKQMKVPAVDVKAFVDWQRKEFEALGEANRQAYEGMRALAERRNEILRENMAEWQAQMKQSMDKDALAKQSAAMQRSMNKAMKDFRELMALEVKTRADTWKLVQQRMQDNMAHLKDMMKTGDK</sequence>
<organism evidence="3 4">
    <name type="scientific">Ottowia pentelensis</name>
    <dbReference type="NCBI Taxonomy" id="511108"/>
    <lineage>
        <taxon>Bacteria</taxon>
        <taxon>Pseudomonadati</taxon>
        <taxon>Pseudomonadota</taxon>
        <taxon>Betaproteobacteria</taxon>
        <taxon>Burkholderiales</taxon>
        <taxon>Comamonadaceae</taxon>
        <taxon>Ottowia</taxon>
    </lineage>
</organism>
<keyword evidence="1" id="KW-0175">Coiled coil</keyword>
<dbReference type="Pfam" id="PF09361">
    <property type="entry name" value="Phasin_2"/>
    <property type="match status" value="1"/>
</dbReference>
<accession>A0ABV6PNP0</accession>
<name>A0ABV6PNP0_9BURK</name>
<dbReference type="Proteomes" id="UP001589834">
    <property type="component" value="Unassembled WGS sequence"/>
</dbReference>
<protein>
    <submittedName>
        <fullName evidence="3">Phasin family protein</fullName>
    </submittedName>
</protein>
<evidence type="ECO:0000313" key="4">
    <source>
        <dbReference type="Proteomes" id="UP001589834"/>
    </source>
</evidence>
<evidence type="ECO:0000256" key="1">
    <source>
        <dbReference type="SAM" id="Coils"/>
    </source>
</evidence>
<dbReference type="InterPro" id="IPR018968">
    <property type="entry name" value="Phasin"/>
</dbReference>
<feature type="coiled-coil region" evidence="1">
    <location>
        <begin position="56"/>
        <end position="90"/>
    </location>
</feature>
<comment type="caution">
    <text evidence="3">The sequence shown here is derived from an EMBL/GenBank/DDBJ whole genome shotgun (WGS) entry which is preliminary data.</text>
</comment>
<dbReference type="RefSeq" id="WP_293225244.1">
    <property type="nucleotide sequence ID" value="NZ_JBHLTN010000006.1"/>
</dbReference>
<keyword evidence="4" id="KW-1185">Reference proteome</keyword>
<gene>
    <name evidence="3" type="ORF">ACFFGG_02665</name>
</gene>
<evidence type="ECO:0000313" key="3">
    <source>
        <dbReference type="EMBL" id="MFC0591449.1"/>
    </source>
</evidence>
<feature type="domain" description="Phasin" evidence="2">
    <location>
        <begin position="39"/>
        <end position="133"/>
    </location>
</feature>
<reference evidence="3 4" key="1">
    <citation type="submission" date="2024-09" db="EMBL/GenBank/DDBJ databases">
        <authorList>
            <person name="Sun Q."/>
            <person name="Mori K."/>
        </authorList>
    </citation>
    <scope>NUCLEOTIDE SEQUENCE [LARGE SCALE GENOMIC DNA]</scope>
    <source>
        <strain evidence="3 4">NCAIM B.02336</strain>
    </source>
</reference>
<evidence type="ECO:0000259" key="2">
    <source>
        <dbReference type="Pfam" id="PF09361"/>
    </source>
</evidence>
<dbReference type="EMBL" id="JBHLTN010000006">
    <property type="protein sequence ID" value="MFC0591449.1"/>
    <property type="molecule type" value="Genomic_DNA"/>
</dbReference>